<dbReference type="InterPro" id="IPR016776">
    <property type="entry name" value="ApeP-like_dehydratase"/>
</dbReference>
<dbReference type="AlphaFoldDB" id="A0A3B0VA52"/>
<sequence>MYCIDELIPHSGKMSLLDRVVAYGEDWLTTSVTICSNSMFCENNAVPALVGIEYMAQTIAAFAGKNDKINNIEISIGLLIGARKYTTNVTHFPVGTTLQINAQQIYLEEQGLGVFKCKITGDSGILVEANLNVYHPEDIESIIK</sequence>
<dbReference type="EC" id="4.2.1.59" evidence="1"/>
<protein>
    <submittedName>
        <fullName evidence="1">3-hydroxydecanoyl-[ACP] dehydratase</fullName>
        <ecNumber evidence="1">4.2.1.59</ecNumber>
    </submittedName>
</protein>
<dbReference type="InterPro" id="IPR029069">
    <property type="entry name" value="HotDog_dom_sf"/>
</dbReference>
<dbReference type="SUPFAM" id="SSF54637">
    <property type="entry name" value="Thioesterase/thiol ester dehydrase-isomerase"/>
    <property type="match status" value="1"/>
</dbReference>
<proteinExistence type="predicted"/>
<dbReference type="Gene3D" id="3.10.129.10">
    <property type="entry name" value="Hotdog Thioesterase"/>
    <property type="match status" value="1"/>
</dbReference>
<evidence type="ECO:0000313" key="1">
    <source>
        <dbReference type="EMBL" id="VAW40558.1"/>
    </source>
</evidence>
<dbReference type="PIRSF" id="PIRSF020565">
    <property type="entry name" value="3Ho_Ac_ACP_DH_prd"/>
    <property type="match status" value="1"/>
</dbReference>
<reference evidence="1" key="1">
    <citation type="submission" date="2018-06" db="EMBL/GenBank/DDBJ databases">
        <authorList>
            <person name="Zhirakovskaya E."/>
        </authorList>
    </citation>
    <scope>NUCLEOTIDE SEQUENCE</scope>
</reference>
<dbReference type="Pfam" id="PF22817">
    <property type="entry name" value="ApeP-like"/>
    <property type="match status" value="1"/>
</dbReference>
<keyword evidence="1" id="KW-0456">Lyase</keyword>
<accession>A0A3B0VA52</accession>
<organism evidence="1">
    <name type="scientific">hydrothermal vent metagenome</name>
    <dbReference type="NCBI Taxonomy" id="652676"/>
    <lineage>
        <taxon>unclassified sequences</taxon>
        <taxon>metagenomes</taxon>
        <taxon>ecological metagenomes</taxon>
    </lineage>
</organism>
<name>A0A3B0VA52_9ZZZZ</name>
<dbReference type="EMBL" id="UOEW01000275">
    <property type="protein sequence ID" value="VAW40558.1"/>
    <property type="molecule type" value="Genomic_DNA"/>
</dbReference>
<gene>
    <name evidence="1" type="ORF">MNBD_GAMMA01-1723</name>
</gene>
<dbReference type="GO" id="GO:0019171">
    <property type="term" value="F:(3R)-hydroxyacyl-[acyl-carrier-protein] dehydratase activity"/>
    <property type="evidence" value="ECO:0007669"/>
    <property type="project" value="UniProtKB-EC"/>
</dbReference>